<evidence type="ECO:0000313" key="2">
    <source>
        <dbReference type="Proteomes" id="UP001472677"/>
    </source>
</evidence>
<evidence type="ECO:0000313" key="1">
    <source>
        <dbReference type="EMBL" id="KAK8582229.1"/>
    </source>
</evidence>
<organism evidence="1 2">
    <name type="scientific">Hibiscus sabdariffa</name>
    <name type="common">roselle</name>
    <dbReference type="NCBI Taxonomy" id="183260"/>
    <lineage>
        <taxon>Eukaryota</taxon>
        <taxon>Viridiplantae</taxon>
        <taxon>Streptophyta</taxon>
        <taxon>Embryophyta</taxon>
        <taxon>Tracheophyta</taxon>
        <taxon>Spermatophyta</taxon>
        <taxon>Magnoliopsida</taxon>
        <taxon>eudicotyledons</taxon>
        <taxon>Gunneridae</taxon>
        <taxon>Pentapetalae</taxon>
        <taxon>rosids</taxon>
        <taxon>malvids</taxon>
        <taxon>Malvales</taxon>
        <taxon>Malvaceae</taxon>
        <taxon>Malvoideae</taxon>
        <taxon>Hibiscus</taxon>
    </lineage>
</organism>
<gene>
    <name evidence="1" type="ORF">V6N12_072421</name>
</gene>
<dbReference type="Gene3D" id="2.120.10.80">
    <property type="entry name" value="Kelch-type beta propeller"/>
    <property type="match status" value="1"/>
</dbReference>
<dbReference type="SUPFAM" id="SSF117281">
    <property type="entry name" value="Kelch motif"/>
    <property type="match status" value="1"/>
</dbReference>
<comment type="caution">
    <text evidence="1">The sequence shown here is derived from an EMBL/GenBank/DDBJ whole genome shotgun (WGS) entry which is preliminary data.</text>
</comment>
<name>A0ABR2FMS5_9ROSI</name>
<accession>A0ABR2FMS5</accession>
<dbReference type="EMBL" id="JBBPBM010000006">
    <property type="protein sequence ID" value="KAK8582229.1"/>
    <property type="molecule type" value="Genomic_DNA"/>
</dbReference>
<dbReference type="InterPro" id="IPR015915">
    <property type="entry name" value="Kelch-typ_b-propeller"/>
</dbReference>
<sequence>MKRAETSEPLSTMPPDARDWGTVVSFRNHVYILGGKCDGDPSCPNKRFNQIYFHNSIFYLDCDGEWKKTPPMLFPRCLPAVVVT</sequence>
<protein>
    <submittedName>
        <fullName evidence="1">Uncharacterized protein</fullName>
    </submittedName>
</protein>
<dbReference type="Proteomes" id="UP001472677">
    <property type="component" value="Unassembled WGS sequence"/>
</dbReference>
<reference evidence="1 2" key="1">
    <citation type="journal article" date="2024" name="G3 (Bethesda)">
        <title>Genome assembly of Hibiscus sabdariffa L. provides insights into metabolisms of medicinal natural products.</title>
        <authorList>
            <person name="Kim T."/>
        </authorList>
    </citation>
    <scope>NUCLEOTIDE SEQUENCE [LARGE SCALE GENOMIC DNA]</scope>
    <source>
        <strain evidence="1">TK-2024</strain>
        <tissue evidence="1">Old leaves</tissue>
    </source>
</reference>
<keyword evidence="2" id="KW-1185">Reference proteome</keyword>
<proteinExistence type="predicted"/>